<dbReference type="EC" id="2.1.1.186" evidence="4"/>
<dbReference type="Gene3D" id="3.30.2300.20">
    <property type="match status" value="1"/>
</dbReference>
<dbReference type="InterPro" id="IPR040739">
    <property type="entry name" value="RlmM_FDX"/>
</dbReference>
<comment type="caution">
    <text evidence="4">The sequence shown here is derived from an EMBL/GenBank/DDBJ whole genome shotgun (WGS) entry which is preliminary data.</text>
</comment>
<protein>
    <submittedName>
        <fullName evidence="4">23S rRNA (Cytidine(2498)-2'-O)-methyltransferase RlmM</fullName>
        <ecNumber evidence="4">2.1.1.186</ecNumber>
    </submittedName>
</protein>
<evidence type="ECO:0000259" key="3">
    <source>
        <dbReference type="Pfam" id="PF21239"/>
    </source>
</evidence>
<name>A0A9Q3W2T5_9GAMM</name>
<dbReference type="InterPro" id="IPR048646">
    <property type="entry name" value="RlmM_THUMP-like"/>
</dbReference>
<reference evidence="4" key="1">
    <citation type="submission" date="2022-01" db="EMBL/GenBank/DDBJ databases">
        <authorList>
            <person name="Karlyshev A.V."/>
            <person name="Jaspars M."/>
        </authorList>
    </citation>
    <scope>NUCLEOTIDE SEQUENCE</scope>
    <source>
        <strain evidence="4">AGSA3-2</strain>
    </source>
</reference>
<dbReference type="GO" id="GO:0032259">
    <property type="term" value="P:methylation"/>
    <property type="evidence" value="ECO:0007669"/>
    <property type="project" value="UniProtKB-KW"/>
</dbReference>
<evidence type="ECO:0000259" key="2">
    <source>
        <dbReference type="Pfam" id="PF18125"/>
    </source>
</evidence>
<dbReference type="InterPro" id="IPR002877">
    <property type="entry name" value="RNA_MeTrfase_FtsJ_dom"/>
</dbReference>
<keyword evidence="4" id="KW-0808">Transferase</keyword>
<dbReference type="PANTHER" id="PTHR37524">
    <property type="entry name" value="RIBOSOMAL RNA LARGE SUBUNIT METHYLTRANSFERASE M"/>
    <property type="match status" value="1"/>
</dbReference>
<dbReference type="Pfam" id="PF21239">
    <property type="entry name" value="RLMM_N"/>
    <property type="match status" value="1"/>
</dbReference>
<organism evidence="4 5">
    <name type="scientific">Alloalcanivorax xenomutans</name>
    <dbReference type="NCBI Taxonomy" id="1094342"/>
    <lineage>
        <taxon>Bacteria</taxon>
        <taxon>Pseudomonadati</taxon>
        <taxon>Pseudomonadota</taxon>
        <taxon>Gammaproteobacteria</taxon>
        <taxon>Oceanospirillales</taxon>
        <taxon>Alcanivoracaceae</taxon>
        <taxon>Alloalcanivorax</taxon>
    </lineage>
</organism>
<keyword evidence="5" id="KW-1185">Reference proteome</keyword>
<proteinExistence type="predicted"/>
<dbReference type="GO" id="GO:0008168">
    <property type="term" value="F:methyltransferase activity"/>
    <property type="evidence" value="ECO:0007669"/>
    <property type="project" value="UniProtKB-KW"/>
</dbReference>
<keyword evidence="4" id="KW-0489">Methyltransferase</keyword>
<dbReference type="NCBIfam" id="NF008734">
    <property type="entry name" value="PRK11760.1"/>
    <property type="match status" value="1"/>
</dbReference>
<dbReference type="KEGG" id="axe:P40_13350"/>
<feature type="domain" description="Ribosomal RNA methyltransferase FtsJ" evidence="1">
    <location>
        <begin position="180"/>
        <end position="268"/>
    </location>
</feature>
<dbReference type="Gene3D" id="3.30.70.2810">
    <property type="match status" value="1"/>
</dbReference>
<gene>
    <name evidence="4" type="primary">rlmM</name>
    <name evidence="4" type="ORF">LZG35_04775</name>
</gene>
<dbReference type="GeneID" id="94687289"/>
<dbReference type="Pfam" id="PF18125">
    <property type="entry name" value="RlmM_FDX"/>
    <property type="match status" value="1"/>
</dbReference>
<dbReference type="Pfam" id="PF01728">
    <property type="entry name" value="FtsJ"/>
    <property type="match status" value="1"/>
</dbReference>
<dbReference type="Gene3D" id="3.40.50.150">
    <property type="entry name" value="Vaccinia Virus protein VP39"/>
    <property type="match status" value="1"/>
</dbReference>
<dbReference type="SUPFAM" id="SSF53335">
    <property type="entry name" value="S-adenosyl-L-methionine-dependent methyltransferases"/>
    <property type="match status" value="1"/>
</dbReference>
<dbReference type="PANTHER" id="PTHR37524:SF2">
    <property type="entry name" value="RIBOSOMAL RNA METHYLTRANSFERASE FTSJ DOMAIN-CONTAINING PROTEIN"/>
    <property type="match status" value="1"/>
</dbReference>
<dbReference type="RefSeq" id="WP_022994583.1">
    <property type="nucleotide sequence ID" value="NZ_CBDDTQ010000005.1"/>
</dbReference>
<feature type="domain" description="Ribosomal RNA large subunit methyltransferase M THUMP-like" evidence="3">
    <location>
        <begin position="83"/>
        <end position="158"/>
    </location>
</feature>
<evidence type="ECO:0000259" key="1">
    <source>
        <dbReference type="Pfam" id="PF01728"/>
    </source>
</evidence>
<feature type="domain" description="RlmM ferredoxin-like" evidence="2">
    <location>
        <begin position="8"/>
        <end position="53"/>
    </location>
</feature>
<accession>A0A9Q3W2T5</accession>
<evidence type="ECO:0000313" key="5">
    <source>
        <dbReference type="Proteomes" id="UP001107961"/>
    </source>
</evidence>
<sequence length="346" mass="39044">MAEQPHRYLALCRPGFESDLAAELSDRAADLGAAGYPQAQPDSGCVFWENLQGDPAPILESGLIFARTFYPLVAAFDDLPERDRIGALWPELKRNGPYTELYLEHADTNDRRELAGFLRGFRKALEPRLRKEGLLRSHAGQRLHLYFDDSRHGHIGVSPARLPLPEGGIQRLRLAPEAPSRSALKLEEAMLRFLGRGRPEGLHTAVDLGAAPGGWSWQLARLGIKVTGIDHGRLDTRLLEEYPVRHVSADAFTWRPERPVDLVVCDVVDKPARTQSLMLKWLTQGWARTALFNLKLPMARRYRESRVLLERLAEGLEKQGLAARINAAHLYYDREEITVWVDTRAP</sequence>
<dbReference type="Proteomes" id="UP001107961">
    <property type="component" value="Unassembled WGS sequence"/>
</dbReference>
<dbReference type="EMBL" id="JAJVKT010000004">
    <property type="protein sequence ID" value="MCE7507939.1"/>
    <property type="molecule type" value="Genomic_DNA"/>
</dbReference>
<evidence type="ECO:0000313" key="4">
    <source>
        <dbReference type="EMBL" id="MCE7507939.1"/>
    </source>
</evidence>
<dbReference type="AlphaFoldDB" id="A0A9Q3W2T5"/>
<dbReference type="InterPro" id="IPR029063">
    <property type="entry name" value="SAM-dependent_MTases_sf"/>
</dbReference>